<dbReference type="PANTHER" id="PTHR48006">
    <property type="entry name" value="LEUCINE-RICH REPEAT-CONTAINING PROTEIN DDB_G0281931-RELATED"/>
    <property type="match status" value="1"/>
</dbReference>
<evidence type="ECO:0000256" key="7">
    <source>
        <dbReference type="ARBA" id="ARBA00022741"/>
    </source>
</evidence>
<dbReference type="SMART" id="SM00220">
    <property type="entry name" value="S_TKc"/>
    <property type="match status" value="1"/>
</dbReference>
<feature type="binding site" evidence="12">
    <location>
        <position position="716"/>
    </location>
    <ligand>
        <name>ATP</name>
        <dbReference type="ChEBI" id="CHEBI:30616"/>
    </ligand>
</feature>
<evidence type="ECO:0000256" key="6">
    <source>
        <dbReference type="ARBA" id="ARBA00022737"/>
    </source>
</evidence>
<evidence type="ECO:0000256" key="11">
    <source>
        <dbReference type="ARBA" id="ARBA00023136"/>
    </source>
</evidence>
<protein>
    <recommendedName>
        <fullName evidence="15">Protein kinase domain-containing protein</fullName>
    </recommendedName>
</protein>
<comment type="caution">
    <text evidence="16">The sequence shown here is derived from an EMBL/GenBank/DDBJ whole genome shotgun (WGS) entry which is preliminary data.</text>
</comment>
<dbReference type="PROSITE" id="PS00108">
    <property type="entry name" value="PROTEIN_KINASE_ST"/>
    <property type="match status" value="1"/>
</dbReference>
<dbReference type="InterPro" id="IPR032675">
    <property type="entry name" value="LRR_dom_sf"/>
</dbReference>
<dbReference type="Pfam" id="PF07714">
    <property type="entry name" value="PK_Tyr_Ser-Thr"/>
    <property type="match status" value="1"/>
</dbReference>
<evidence type="ECO:0000256" key="9">
    <source>
        <dbReference type="ARBA" id="ARBA00022840"/>
    </source>
</evidence>
<dbReference type="InterPro" id="IPR011009">
    <property type="entry name" value="Kinase-like_dom_sf"/>
</dbReference>
<evidence type="ECO:0000256" key="5">
    <source>
        <dbReference type="ARBA" id="ARBA00022692"/>
    </source>
</evidence>
<keyword evidence="4" id="KW-0808">Transferase</keyword>
<evidence type="ECO:0000259" key="15">
    <source>
        <dbReference type="PROSITE" id="PS50011"/>
    </source>
</evidence>
<evidence type="ECO:0000256" key="3">
    <source>
        <dbReference type="ARBA" id="ARBA00022614"/>
    </source>
</evidence>
<keyword evidence="7 12" id="KW-0547">Nucleotide-binding</keyword>
<dbReference type="Proteomes" id="UP001605036">
    <property type="component" value="Unassembled WGS sequence"/>
</dbReference>
<evidence type="ECO:0000313" key="16">
    <source>
        <dbReference type="EMBL" id="KAL2620088.1"/>
    </source>
</evidence>
<dbReference type="FunFam" id="1.10.510.10:FF:000084">
    <property type="entry name" value="Wall-associated receptor kinase 2"/>
    <property type="match status" value="1"/>
</dbReference>
<dbReference type="AlphaFoldDB" id="A0ABD1Y091"/>
<evidence type="ECO:0000256" key="2">
    <source>
        <dbReference type="ARBA" id="ARBA00022527"/>
    </source>
</evidence>
<evidence type="ECO:0000256" key="14">
    <source>
        <dbReference type="SAM" id="SignalP"/>
    </source>
</evidence>
<dbReference type="InterPro" id="IPR008271">
    <property type="entry name" value="Ser/Thr_kinase_AS"/>
</dbReference>
<evidence type="ECO:0000256" key="8">
    <source>
        <dbReference type="ARBA" id="ARBA00022777"/>
    </source>
</evidence>
<dbReference type="SUPFAM" id="SSF52047">
    <property type="entry name" value="RNI-like"/>
    <property type="match status" value="1"/>
</dbReference>
<dbReference type="Gene3D" id="3.30.200.20">
    <property type="entry name" value="Phosphorylase Kinase, domain 1"/>
    <property type="match status" value="1"/>
</dbReference>
<dbReference type="Pfam" id="PF23598">
    <property type="entry name" value="LRR_14"/>
    <property type="match status" value="1"/>
</dbReference>
<accession>A0ABD1Y091</accession>
<keyword evidence="3" id="KW-0433">Leucine-rich repeat</keyword>
<dbReference type="InterPro" id="IPR055414">
    <property type="entry name" value="LRR_R13L4/SHOC2-like"/>
</dbReference>
<comment type="subcellular location">
    <subcellularLocation>
        <location evidence="1">Membrane</location>
        <topology evidence="1">Single-pass membrane protein</topology>
    </subcellularLocation>
</comment>
<keyword evidence="6" id="KW-0677">Repeat</keyword>
<proteinExistence type="predicted"/>
<keyword evidence="17" id="KW-1185">Reference proteome</keyword>
<feature type="transmembrane region" description="Helical" evidence="13">
    <location>
        <begin position="627"/>
        <end position="648"/>
    </location>
</feature>
<reference evidence="16 17" key="1">
    <citation type="submission" date="2024-09" db="EMBL/GenBank/DDBJ databases">
        <title>Chromosome-scale assembly of Riccia fluitans.</title>
        <authorList>
            <person name="Paukszto L."/>
            <person name="Sawicki J."/>
            <person name="Karawczyk K."/>
            <person name="Piernik-Szablinska J."/>
            <person name="Szczecinska M."/>
            <person name="Mazdziarz M."/>
        </authorList>
    </citation>
    <scope>NUCLEOTIDE SEQUENCE [LARGE SCALE GENOMIC DNA]</scope>
    <source>
        <strain evidence="16">Rf_01</strain>
        <tissue evidence="16">Aerial parts of the thallus</tissue>
    </source>
</reference>
<keyword evidence="9 12" id="KW-0067">ATP-binding</keyword>
<feature type="domain" description="Protein kinase" evidence="15">
    <location>
        <begin position="688"/>
        <end position="968"/>
    </location>
</feature>
<keyword evidence="11 13" id="KW-0472">Membrane</keyword>
<dbReference type="PROSITE" id="PS51450">
    <property type="entry name" value="LRR"/>
    <property type="match status" value="1"/>
</dbReference>
<dbReference type="InterPro" id="IPR051824">
    <property type="entry name" value="LRR_Rcpt-Like_S/T_Kinase"/>
</dbReference>
<evidence type="ECO:0000256" key="10">
    <source>
        <dbReference type="ARBA" id="ARBA00022989"/>
    </source>
</evidence>
<feature type="signal peptide" evidence="14">
    <location>
        <begin position="1"/>
        <end position="36"/>
    </location>
</feature>
<dbReference type="InterPro" id="IPR017441">
    <property type="entry name" value="Protein_kinase_ATP_BS"/>
</dbReference>
<keyword evidence="5 13" id="KW-0812">Transmembrane</keyword>
<dbReference type="FunFam" id="3.80.10.10:FF:000095">
    <property type="entry name" value="LRR receptor-like serine/threonine-protein kinase GSO1"/>
    <property type="match status" value="1"/>
</dbReference>
<dbReference type="Pfam" id="PF00560">
    <property type="entry name" value="LRR_1"/>
    <property type="match status" value="2"/>
</dbReference>
<dbReference type="FunFam" id="3.30.200.20:FF:000415">
    <property type="entry name" value="receptor-like serine/threonine-protein kinase NCRK"/>
    <property type="match status" value="1"/>
</dbReference>
<dbReference type="InterPro" id="IPR001245">
    <property type="entry name" value="Ser-Thr/Tyr_kinase_cat_dom"/>
</dbReference>
<dbReference type="GO" id="GO:0005524">
    <property type="term" value="F:ATP binding"/>
    <property type="evidence" value="ECO:0007669"/>
    <property type="project" value="UniProtKB-UniRule"/>
</dbReference>
<evidence type="ECO:0000256" key="4">
    <source>
        <dbReference type="ARBA" id="ARBA00022679"/>
    </source>
</evidence>
<feature type="chain" id="PRO_5044744822" description="Protein kinase domain-containing protein" evidence="14">
    <location>
        <begin position="37"/>
        <end position="1015"/>
    </location>
</feature>
<evidence type="ECO:0000256" key="12">
    <source>
        <dbReference type="PROSITE-ProRule" id="PRU10141"/>
    </source>
</evidence>
<dbReference type="Gene3D" id="3.80.10.10">
    <property type="entry name" value="Ribonuclease Inhibitor"/>
    <property type="match status" value="2"/>
</dbReference>
<name>A0ABD1Y091_9MARC</name>
<dbReference type="InterPro" id="IPR000719">
    <property type="entry name" value="Prot_kinase_dom"/>
</dbReference>
<dbReference type="PROSITE" id="PS50011">
    <property type="entry name" value="PROTEIN_KINASE_DOM"/>
    <property type="match status" value="1"/>
</dbReference>
<dbReference type="GO" id="GO:0004674">
    <property type="term" value="F:protein serine/threonine kinase activity"/>
    <property type="evidence" value="ECO:0007669"/>
    <property type="project" value="UniProtKB-KW"/>
</dbReference>
<dbReference type="InterPro" id="IPR001611">
    <property type="entry name" value="Leu-rich_rpt"/>
</dbReference>
<dbReference type="SMART" id="SM00369">
    <property type="entry name" value="LRR_TYP"/>
    <property type="match status" value="5"/>
</dbReference>
<keyword evidence="14" id="KW-0732">Signal</keyword>
<evidence type="ECO:0000256" key="13">
    <source>
        <dbReference type="SAM" id="Phobius"/>
    </source>
</evidence>
<gene>
    <name evidence="16" type="ORF">R1flu_000293</name>
</gene>
<keyword evidence="2" id="KW-0723">Serine/threonine-protein kinase</keyword>
<evidence type="ECO:0000313" key="17">
    <source>
        <dbReference type="Proteomes" id="UP001605036"/>
    </source>
</evidence>
<keyword evidence="8" id="KW-0418">Kinase</keyword>
<dbReference type="EMBL" id="JBHFFA010000006">
    <property type="protein sequence ID" value="KAL2620088.1"/>
    <property type="molecule type" value="Genomic_DNA"/>
</dbReference>
<dbReference type="CDD" id="cd14066">
    <property type="entry name" value="STKc_IRAK"/>
    <property type="match status" value="1"/>
</dbReference>
<dbReference type="InterPro" id="IPR003591">
    <property type="entry name" value="Leu-rich_rpt_typical-subtyp"/>
</dbReference>
<dbReference type="GO" id="GO:0016020">
    <property type="term" value="C:membrane"/>
    <property type="evidence" value="ECO:0007669"/>
    <property type="project" value="UniProtKB-SubCell"/>
</dbReference>
<evidence type="ECO:0000256" key="1">
    <source>
        <dbReference type="ARBA" id="ARBA00004167"/>
    </source>
</evidence>
<sequence>MRAMNPAPWAMPFAQWNWGSRLAFFVLLSLYTRLGAQNVTDEMDALTQFQAITAVDSQSSSGGSKTYEPRGYWDSWDKTNKNPCKWVGISCTSSNSVRSIDLSGWGLTKLWGLSDLSRLPNLEQLTLSRNDFNTEVPEDIGTLTNLRVLDLSDSSFTGLLPSNLNLLWNLRSLYLDGNIFIGNIPPLSNLTQLQVLSLARNQLDGPIPTYLNTLLSLVSLDISSNSFNGSVPELTTLVNLYELNLANNTLTGFRDPKFPGPKNLKHLFTSRNQFRGSLPAGLTQMMNLEVLDMSFNKFSGEIPEGLARQMNHSYWLDLSHNQLEGNIPNDLFLAPQRRQALSLNLSYNLLTGSIPGVPVVNESDFWYFAALDLSHNQLVGSLPAPLTLEINQSTPRILWLEDNQLTGDLVELLPRWSFTEEIRLAKNRFTGDLTDMIENWSILSYKLQILDLSDNLLTMTKTENYSDPVRSTVESLVAMSVLKEFRIAGNNFEGETLPTEFLRMGPQTLEVLDISRSRLVGPIVEEAFSPSTLPLIKVLNFSRNNLSGPVPLNITRLPNLIALDLSGNNLSGKLPEMPPNSSLRNPEFFAGNSGLCGDPLPACPSPAPPQPPPIVIVVRKNGLSKGALIGIILSSVMVPLASCLIVGWRWRVYKKLHEQDADLIATLLERETTALMPLRELRKATDNFSESAQIGEGGFGTVYVGKLQDGSIVAIKRNKREGTEADKQQFLNEVRILSQVSHRHLVKLLGCCMENKSSLLVFEFVCNGTLQEHLQGKKDSALSWKQRLRIAIQAADALNYLHSAAHFPIIHRDVKSANILLTEKLEVKVADFGISKLAPAEAREATHFSTVAVQGTIGYIDPEYYTRFQLNAKSDVYSFGVVLLELISAQPAINFQRPGAEASLIMYATPLIQKGELDTLIDPVLIASADLQTRESMTSVGNLALQCLEGRSKVRPDMREVWTELQTIWNAFGGAAELEEANSVCVPRESFNISNGSSPLLSDTTQFKAASPKPR</sequence>
<dbReference type="Gene3D" id="1.10.510.10">
    <property type="entry name" value="Transferase(Phosphotransferase) domain 1"/>
    <property type="match status" value="1"/>
</dbReference>
<dbReference type="SUPFAM" id="SSF56112">
    <property type="entry name" value="Protein kinase-like (PK-like)"/>
    <property type="match status" value="1"/>
</dbReference>
<dbReference type="PANTHER" id="PTHR48006:SF92">
    <property type="entry name" value="LRR RECEPTOR-LIKE SERINE_THREONINE-PROTEIN KINASE GSO1"/>
    <property type="match status" value="1"/>
</dbReference>
<dbReference type="PROSITE" id="PS00107">
    <property type="entry name" value="PROTEIN_KINASE_ATP"/>
    <property type="match status" value="1"/>
</dbReference>
<dbReference type="SUPFAM" id="SSF52058">
    <property type="entry name" value="L domain-like"/>
    <property type="match status" value="1"/>
</dbReference>
<keyword evidence="10 13" id="KW-1133">Transmembrane helix</keyword>
<organism evidence="16 17">
    <name type="scientific">Riccia fluitans</name>
    <dbReference type="NCBI Taxonomy" id="41844"/>
    <lineage>
        <taxon>Eukaryota</taxon>
        <taxon>Viridiplantae</taxon>
        <taxon>Streptophyta</taxon>
        <taxon>Embryophyta</taxon>
        <taxon>Marchantiophyta</taxon>
        <taxon>Marchantiopsida</taxon>
        <taxon>Marchantiidae</taxon>
        <taxon>Marchantiales</taxon>
        <taxon>Ricciaceae</taxon>
        <taxon>Riccia</taxon>
    </lineage>
</organism>